<dbReference type="RefSeq" id="WP_049642183.1">
    <property type="nucleotide sequence ID" value="NZ_LFTY01000002.1"/>
</dbReference>
<dbReference type="EMBL" id="LFTY01000002">
    <property type="protein sequence ID" value="KMW56271.1"/>
    <property type="molecule type" value="Genomic_DNA"/>
</dbReference>
<organism evidence="1 2">
    <name type="scientific">Candidatus Rhodobacter oscarellae</name>
    <dbReference type="NCBI Taxonomy" id="1675527"/>
    <lineage>
        <taxon>Bacteria</taxon>
        <taxon>Pseudomonadati</taxon>
        <taxon>Pseudomonadota</taxon>
        <taxon>Alphaproteobacteria</taxon>
        <taxon>Rhodobacterales</taxon>
        <taxon>Rhodobacter group</taxon>
        <taxon>Rhodobacter</taxon>
    </lineage>
</organism>
<name>A0A0J9E011_9RHOB</name>
<proteinExistence type="predicted"/>
<dbReference type="STRING" id="1675527.AIOL_001223"/>
<evidence type="ECO:0000313" key="1">
    <source>
        <dbReference type="EMBL" id="KMW56271.1"/>
    </source>
</evidence>
<sequence>MGYWIVTYRRGLDLEELRACLAEIGAHLVEGAEPIPLSDQELSIEITTERGALDRIEAIDGVQGVFPSSDMSTF</sequence>
<dbReference type="PATRIC" id="fig|1675527.3.peg.1305"/>
<gene>
    <name evidence="1" type="ORF">AIOL_001223</name>
</gene>
<accession>A0A0J9E011</accession>
<dbReference type="AlphaFoldDB" id="A0A0J9E011"/>
<keyword evidence="2" id="KW-1185">Reference proteome</keyword>
<protein>
    <submittedName>
        <fullName evidence="1">Uncharacterized protein</fullName>
    </submittedName>
</protein>
<reference evidence="1 2" key="1">
    <citation type="submission" date="2015-06" db="EMBL/GenBank/DDBJ databases">
        <title>Draft genome sequence of an Alphaproteobacteria species associated to the Mediterranean sponge Oscarella lobularis.</title>
        <authorList>
            <person name="Jourda C."/>
            <person name="Santini S."/>
            <person name="Claverie J.-M."/>
        </authorList>
    </citation>
    <scope>NUCLEOTIDE SEQUENCE [LARGE SCALE GENOMIC DNA]</scope>
    <source>
        <strain evidence="1">IGS</strain>
    </source>
</reference>
<comment type="caution">
    <text evidence="1">The sequence shown here is derived from an EMBL/GenBank/DDBJ whole genome shotgun (WGS) entry which is preliminary data.</text>
</comment>
<evidence type="ECO:0000313" key="2">
    <source>
        <dbReference type="Proteomes" id="UP000037178"/>
    </source>
</evidence>
<dbReference type="Proteomes" id="UP000037178">
    <property type="component" value="Unassembled WGS sequence"/>
</dbReference>